<feature type="region of interest" description="Disordered" evidence="1">
    <location>
        <begin position="1"/>
        <end position="22"/>
    </location>
</feature>
<protein>
    <submittedName>
        <fullName evidence="2">Gp6 protein</fullName>
    </submittedName>
</protein>
<dbReference type="AlphaFoldDB" id="A0A0U0ZT10"/>
<dbReference type="Gene3D" id="3.30.420.10">
    <property type="entry name" value="Ribonuclease H-like superfamily/Ribonuclease H"/>
    <property type="match status" value="1"/>
</dbReference>
<proteinExistence type="predicted"/>
<gene>
    <name evidence="2" type="ORF">ERS075579_04717</name>
</gene>
<dbReference type="SUPFAM" id="SSF53098">
    <property type="entry name" value="Ribonuclease H-like"/>
    <property type="match status" value="1"/>
</dbReference>
<dbReference type="EMBL" id="CSWP01000012">
    <property type="protein sequence ID" value="CPV70114.1"/>
    <property type="molecule type" value="Genomic_DNA"/>
</dbReference>
<reference evidence="2 3" key="1">
    <citation type="submission" date="2015-03" db="EMBL/GenBank/DDBJ databases">
        <authorList>
            <person name="Murphy D."/>
        </authorList>
    </citation>
    <scope>NUCLEOTIDE SEQUENCE [LARGE SCALE GENOMIC DNA]</scope>
    <source>
        <strain evidence="2 3">PAP088</strain>
    </source>
</reference>
<organism evidence="2 3">
    <name type="scientific">Mycobacteroides abscessus</name>
    <dbReference type="NCBI Taxonomy" id="36809"/>
    <lineage>
        <taxon>Bacteria</taxon>
        <taxon>Bacillati</taxon>
        <taxon>Actinomycetota</taxon>
        <taxon>Actinomycetes</taxon>
        <taxon>Mycobacteriales</taxon>
        <taxon>Mycobacteriaceae</taxon>
        <taxon>Mycobacteroides</taxon>
    </lineage>
</organism>
<accession>A0A0U0ZT10</accession>
<feature type="compositionally biased region" description="Basic residues" evidence="1">
    <location>
        <begin position="1"/>
        <end position="10"/>
    </location>
</feature>
<sequence length="224" mass="23773">MARTYRRGARLKGPQSPERSTLHGMNVVGLDLSLTGSGIAAIDPHTRELATAVHSSTPPADDNLTCHTRRHRTLVDGIVRQVLACDPVLVVVEGLQFSVKAKDSSLTRRGFLWWAVIEALCDAGVPVLEVSPSQIKKFATGKGNASKAEVVAAYAVAWPNAAHTRGVEDRADASFAAALGAAWLGVTGLPLRNTAARRQVLKGLSRPSSPLRQLRISNASDTAA</sequence>
<dbReference type="GO" id="GO:0003676">
    <property type="term" value="F:nucleic acid binding"/>
    <property type="evidence" value="ECO:0007669"/>
    <property type="project" value="InterPro"/>
</dbReference>
<evidence type="ECO:0000313" key="3">
    <source>
        <dbReference type="Proteomes" id="UP000045782"/>
    </source>
</evidence>
<evidence type="ECO:0000256" key="1">
    <source>
        <dbReference type="SAM" id="MobiDB-lite"/>
    </source>
</evidence>
<evidence type="ECO:0000313" key="2">
    <source>
        <dbReference type="EMBL" id="CPV70114.1"/>
    </source>
</evidence>
<dbReference type="Proteomes" id="UP000045782">
    <property type="component" value="Unassembled WGS sequence"/>
</dbReference>
<dbReference type="InterPro" id="IPR012337">
    <property type="entry name" value="RNaseH-like_sf"/>
</dbReference>
<dbReference type="InterPro" id="IPR036397">
    <property type="entry name" value="RNaseH_sf"/>
</dbReference>
<name>A0A0U0ZT10_9MYCO</name>